<reference evidence="1" key="1">
    <citation type="submission" date="2020-05" db="EMBL/GenBank/DDBJ databases">
        <authorList>
            <person name="Chiriac C."/>
            <person name="Salcher M."/>
            <person name="Ghai R."/>
            <person name="Kavagutti S V."/>
        </authorList>
    </citation>
    <scope>NUCLEOTIDE SEQUENCE</scope>
</reference>
<accession>A0A6J7KNG5</accession>
<protein>
    <submittedName>
        <fullName evidence="1">Unannotated protein</fullName>
    </submittedName>
</protein>
<evidence type="ECO:0000313" key="1">
    <source>
        <dbReference type="EMBL" id="CAB4955324.1"/>
    </source>
</evidence>
<dbReference type="EMBL" id="CAFBNO010000026">
    <property type="protein sequence ID" value="CAB4955324.1"/>
    <property type="molecule type" value="Genomic_DNA"/>
</dbReference>
<organism evidence="1">
    <name type="scientific">freshwater metagenome</name>
    <dbReference type="NCBI Taxonomy" id="449393"/>
    <lineage>
        <taxon>unclassified sequences</taxon>
        <taxon>metagenomes</taxon>
        <taxon>ecological metagenomes</taxon>
    </lineage>
</organism>
<dbReference type="AlphaFoldDB" id="A0A6J7KNG5"/>
<gene>
    <name evidence="1" type="ORF">UFOPK3837_00700</name>
</gene>
<proteinExistence type="predicted"/>
<sequence>MSDSQGELEAWWFNSKTNEVEFGRLAAALDRIGPFDNKQDAERALQIVSDRAAVWRAEEENDS</sequence>
<name>A0A6J7KNG5_9ZZZZ</name>